<dbReference type="EMBL" id="JAPQKO010000003">
    <property type="protein sequence ID" value="KAJ5171621.1"/>
    <property type="molecule type" value="Genomic_DNA"/>
</dbReference>
<organism evidence="2 3">
    <name type="scientific">Penicillium capsulatum</name>
    <dbReference type="NCBI Taxonomy" id="69766"/>
    <lineage>
        <taxon>Eukaryota</taxon>
        <taxon>Fungi</taxon>
        <taxon>Dikarya</taxon>
        <taxon>Ascomycota</taxon>
        <taxon>Pezizomycotina</taxon>
        <taxon>Eurotiomycetes</taxon>
        <taxon>Eurotiomycetidae</taxon>
        <taxon>Eurotiales</taxon>
        <taxon>Aspergillaceae</taxon>
        <taxon>Penicillium</taxon>
    </lineage>
</organism>
<proteinExistence type="predicted"/>
<gene>
    <name evidence="2" type="ORF">N7492_004214</name>
</gene>
<feature type="compositionally biased region" description="Gly residues" evidence="1">
    <location>
        <begin position="27"/>
        <end position="37"/>
    </location>
</feature>
<dbReference type="Proteomes" id="UP001146351">
    <property type="component" value="Unassembled WGS sequence"/>
</dbReference>
<reference evidence="2" key="2">
    <citation type="journal article" date="2023" name="IMA Fungus">
        <title>Comparative genomic study of the Penicillium genus elucidates a diverse pangenome and 15 lateral gene transfer events.</title>
        <authorList>
            <person name="Petersen C."/>
            <person name="Sorensen T."/>
            <person name="Nielsen M.R."/>
            <person name="Sondergaard T.E."/>
            <person name="Sorensen J.L."/>
            <person name="Fitzpatrick D.A."/>
            <person name="Frisvad J.C."/>
            <person name="Nielsen K.L."/>
        </authorList>
    </citation>
    <scope>NUCLEOTIDE SEQUENCE</scope>
    <source>
        <strain evidence="2">IBT 21917</strain>
    </source>
</reference>
<feature type="region of interest" description="Disordered" evidence="1">
    <location>
        <begin position="283"/>
        <end position="374"/>
    </location>
</feature>
<evidence type="ECO:0000313" key="3">
    <source>
        <dbReference type="Proteomes" id="UP001146351"/>
    </source>
</evidence>
<feature type="compositionally biased region" description="Low complexity" evidence="1">
    <location>
        <begin position="222"/>
        <end position="233"/>
    </location>
</feature>
<sequence length="444" mass="45523">MHGVSDSNRGRRVCVEREADTPRRGRPGGCGARGALGRGRSAAQGGRPGSPGRGAGPAAPRHGRGGRPVGGAAMGAWAGGRGRRVGEGVTAGRWRAARGRQFAAGHGGGTGGRGQACRGLGGGWGHPGEGGTRRVRARRFASSQRAVGGGHTGGGALGAGHAHGGSAVGPPGPPSEIYILAHTYSPVDTPPIVRPTRVPEIYLDPSRSAHALSGQPRGGGAAPAPARPAMPRGGPFGGGHFWALSCMHGVSNSKHGRRVCVEARVTSSRHTRAVSFRTGFPGVCVGPARRSLPPVEGGPSAPVSRREHRSSPPISEARLAKRTGGGSHIRRPGFSQAHRWDLERRGPRRAAGGDGTPPRRGEVRPPGSAPNQPEYFPYLIERLSGAGVRAPLGPPPAPGVLTRRAPRRRRPSPGAGGRPRWPKPGDREVPGADGVCGRMAAGHA</sequence>
<evidence type="ECO:0000313" key="2">
    <source>
        <dbReference type="EMBL" id="KAJ5171621.1"/>
    </source>
</evidence>
<reference evidence="2" key="1">
    <citation type="submission" date="2022-11" db="EMBL/GenBank/DDBJ databases">
        <authorList>
            <person name="Petersen C."/>
        </authorList>
    </citation>
    <scope>NUCLEOTIDE SEQUENCE</scope>
    <source>
        <strain evidence="2">IBT 21917</strain>
    </source>
</reference>
<feature type="region of interest" description="Disordered" evidence="1">
    <location>
        <begin position="208"/>
        <end position="233"/>
    </location>
</feature>
<accession>A0A9W9I7G0</accession>
<protein>
    <submittedName>
        <fullName evidence="2">Uncharacterized protein</fullName>
    </submittedName>
</protein>
<feature type="region of interest" description="Disordered" evidence="1">
    <location>
        <begin position="387"/>
        <end position="444"/>
    </location>
</feature>
<feature type="compositionally biased region" description="Basic and acidic residues" evidence="1">
    <location>
        <begin position="13"/>
        <end position="23"/>
    </location>
</feature>
<name>A0A9W9I7G0_9EURO</name>
<feature type="compositionally biased region" description="Gly residues" evidence="1">
    <location>
        <begin position="147"/>
        <end position="167"/>
    </location>
</feature>
<feature type="region of interest" description="Disordered" evidence="1">
    <location>
        <begin position="143"/>
        <end position="170"/>
    </location>
</feature>
<feature type="region of interest" description="Disordered" evidence="1">
    <location>
        <begin position="1"/>
        <end position="84"/>
    </location>
</feature>
<dbReference type="AlphaFoldDB" id="A0A9W9I7G0"/>
<evidence type="ECO:0000256" key="1">
    <source>
        <dbReference type="SAM" id="MobiDB-lite"/>
    </source>
</evidence>
<keyword evidence="3" id="KW-1185">Reference proteome</keyword>
<feature type="compositionally biased region" description="Gly residues" evidence="1">
    <location>
        <begin position="46"/>
        <end position="55"/>
    </location>
</feature>
<comment type="caution">
    <text evidence="2">The sequence shown here is derived from an EMBL/GenBank/DDBJ whole genome shotgun (WGS) entry which is preliminary data.</text>
</comment>
<feature type="compositionally biased region" description="Gly residues" evidence="1">
    <location>
        <begin position="66"/>
        <end position="80"/>
    </location>
</feature>